<dbReference type="Pfam" id="PF13439">
    <property type="entry name" value="Glyco_transf_4"/>
    <property type="match status" value="1"/>
</dbReference>
<keyword evidence="8" id="KW-0328">Glycosyltransferase</keyword>
<dbReference type="SFLD" id="SFLDG01067">
    <property type="entry name" value="SPASM/twitch_domain_containing"/>
    <property type="match status" value="1"/>
</dbReference>
<dbReference type="InterPro" id="IPR058240">
    <property type="entry name" value="rSAM_sf"/>
</dbReference>
<dbReference type="Gene3D" id="3.20.20.70">
    <property type="entry name" value="Aldolase class I"/>
    <property type="match status" value="1"/>
</dbReference>
<keyword evidence="2" id="KW-0004">4Fe-4S</keyword>
<accession>A0ABY7GWQ1</accession>
<dbReference type="PANTHER" id="PTHR12526:SF635">
    <property type="entry name" value="GLYCOSYL TRANSFERASE GROUP 1"/>
    <property type="match status" value="1"/>
</dbReference>
<keyword evidence="6" id="KW-0411">Iron-sulfur</keyword>
<dbReference type="Pfam" id="PF13186">
    <property type="entry name" value="SPASM"/>
    <property type="match status" value="1"/>
</dbReference>
<dbReference type="PANTHER" id="PTHR12526">
    <property type="entry name" value="GLYCOSYLTRANSFERASE"/>
    <property type="match status" value="1"/>
</dbReference>
<dbReference type="EC" id="2.4.-.-" evidence="8"/>
<organism evidence="8 9">
    <name type="scientific">Nannocystis punicea</name>
    <dbReference type="NCBI Taxonomy" id="2995304"/>
    <lineage>
        <taxon>Bacteria</taxon>
        <taxon>Pseudomonadati</taxon>
        <taxon>Myxococcota</taxon>
        <taxon>Polyangia</taxon>
        <taxon>Nannocystales</taxon>
        <taxon>Nannocystaceae</taxon>
        <taxon>Nannocystis</taxon>
    </lineage>
</organism>
<reference evidence="8" key="1">
    <citation type="submission" date="2022-11" db="EMBL/GenBank/DDBJ databases">
        <title>Minimal conservation of predation-associated metabolite biosynthetic gene clusters underscores biosynthetic potential of Myxococcota including descriptions for ten novel species: Archangium lansinium sp. nov., Myxococcus landrumus sp. nov., Nannocystis bai.</title>
        <authorList>
            <person name="Ahearne A."/>
            <person name="Stevens C."/>
            <person name="Dowd S."/>
        </authorList>
    </citation>
    <scope>NUCLEOTIDE SEQUENCE</scope>
    <source>
        <strain evidence="8">Fl3</strain>
    </source>
</reference>
<dbReference type="CDD" id="cd21109">
    <property type="entry name" value="SPASM"/>
    <property type="match status" value="1"/>
</dbReference>
<dbReference type="InterPro" id="IPR028098">
    <property type="entry name" value="Glyco_trans_4-like_N"/>
</dbReference>
<dbReference type="GO" id="GO:0016757">
    <property type="term" value="F:glycosyltransferase activity"/>
    <property type="evidence" value="ECO:0007669"/>
    <property type="project" value="UniProtKB-KW"/>
</dbReference>
<gene>
    <name evidence="8" type="ORF">O0S08_34805</name>
</gene>
<name>A0ABY7GWQ1_9BACT</name>
<dbReference type="SFLD" id="SFLDG01387">
    <property type="entry name" value="BtrN-like_SPASM_domain_contain"/>
    <property type="match status" value="1"/>
</dbReference>
<keyword evidence="4" id="KW-0479">Metal-binding</keyword>
<evidence type="ECO:0000313" key="8">
    <source>
        <dbReference type="EMBL" id="WAS91387.1"/>
    </source>
</evidence>
<dbReference type="InterPro" id="IPR023885">
    <property type="entry name" value="4Fe4S-binding_SPASM_dom"/>
</dbReference>
<dbReference type="InterPro" id="IPR013785">
    <property type="entry name" value="Aldolase_TIM"/>
</dbReference>
<dbReference type="Pfam" id="PF04055">
    <property type="entry name" value="Radical_SAM"/>
    <property type="match status" value="1"/>
</dbReference>
<evidence type="ECO:0000256" key="5">
    <source>
        <dbReference type="ARBA" id="ARBA00023004"/>
    </source>
</evidence>
<dbReference type="CDD" id="cd01335">
    <property type="entry name" value="Radical_SAM"/>
    <property type="match status" value="1"/>
</dbReference>
<dbReference type="Gene3D" id="3.40.50.2000">
    <property type="entry name" value="Glycogen Phosphorylase B"/>
    <property type="match status" value="2"/>
</dbReference>
<dbReference type="Proteomes" id="UP001164459">
    <property type="component" value="Chromosome"/>
</dbReference>
<evidence type="ECO:0000313" key="9">
    <source>
        <dbReference type="Proteomes" id="UP001164459"/>
    </source>
</evidence>
<keyword evidence="5" id="KW-0408">Iron</keyword>
<dbReference type="SUPFAM" id="SSF102114">
    <property type="entry name" value="Radical SAM enzymes"/>
    <property type="match status" value="1"/>
</dbReference>
<sequence length="782" mass="89289">MKIVQVIHGYPMRYNAGSEVYTQTLCHGLAGRHEVHVFTREEDSFAPDDAVCREHDRDDPRVSLHVVNNPRSRDRYRQAGIDRRFAELLDRLRPDLVHVGHLNHLSTSLVLEAARRELPIVYTLHDYWLMCPRGQFMQMHPEDPRDLWAACDGQDDRKCAQRCYARYFSGAPDEHERDLAYWTDWVARRMKHVREVAEHVDLFIAPARYLHRRYRDEFGLPERKLVYLDYGFDRSRLAGRSRRPGEPFTFGYIGTHIPAKGIHHLLDAFGRVRGDARLRIWGRPRGQDTDALQDLARRLPGDAEARVEWRPEYRNQDIVRDVFDHIDAIVVPSIWVENSPLVIHEAQQVRLPVITADVGGMAEYVHHEVNGLLFAHRDPAALAQQMQRLADAPALARRLGARGYLGSETGDIPDIRDHVAAIEALYTDVLRRRDSARVGARQGPWRVTFDTNPDTCNLRCIMCEEHSPHSLLQIQRKESGKPRRLMPFELLRRVFVEAARNGMREMIPSTMGEPLLYDHFEEILALCRDHAVKLNLTTNGTFPRLGARAWAERLVPVTSDVKISWNGATAGTHEQIMLGARWEQVLHNVREFIAVRDAHAAAGDGRCRVTFQLTFLEANVRELADIVRLAIGLGVDRVKGHHLWAHFDAIAGLSMRRDAAAIARWNDAVTDARAVARDNPLPNGERIVLENIFPLDPDAQADIAPGGPCPFLGQEAWVSAEGRFDPCCAPDAQRRTLGEFGDLHERGIMDIWNGEPYRQLVRTYRNRMLCLGCNMRRPVEAS</sequence>
<dbReference type="PROSITE" id="PS51918">
    <property type="entry name" value="RADICAL_SAM"/>
    <property type="match status" value="1"/>
</dbReference>
<proteinExistence type="predicted"/>
<evidence type="ECO:0000256" key="3">
    <source>
        <dbReference type="ARBA" id="ARBA00022691"/>
    </source>
</evidence>
<evidence type="ECO:0000256" key="2">
    <source>
        <dbReference type="ARBA" id="ARBA00022485"/>
    </source>
</evidence>
<dbReference type="SUPFAM" id="SSF53756">
    <property type="entry name" value="UDP-Glycosyltransferase/glycogen phosphorylase"/>
    <property type="match status" value="1"/>
</dbReference>
<evidence type="ECO:0000256" key="6">
    <source>
        <dbReference type="ARBA" id="ARBA00023014"/>
    </source>
</evidence>
<dbReference type="RefSeq" id="WP_269033751.1">
    <property type="nucleotide sequence ID" value="NZ_CP114040.1"/>
</dbReference>
<dbReference type="SFLD" id="SFLDS00029">
    <property type="entry name" value="Radical_SAM"/>
    <property type="match status" value="1"/>
</dbReference>
<keyword evidence="3" id="KW-0949">S-adenosyl-L-methionine</keyword>
<evidence type="ECO:0000256" key="4">
    <source>
        <dbReference type="ARBA" id="ARBA00022723"/>
    </source>
</evidence>
<comment type="cofactor">
    <cofactor evidence="1">
        <name>[4Fe-4S] cluster</name>
        <dbReference type="ChEBI" id="CHEBI:49883"/>
    </cofactor>
</comment>
<dbReference type="Pfam" id="PF13692">
    <property type="entry name" value="Glyco_trans_1_4"/>
    <property type="match status" value="1"/>
</dbReference>
<keyword evidence="8" id="KW-0808">Transferase</keyword>
<dbReference type="InterPro" id="IPR007197">
    <property type="entry name" value="rSAM"/>
</dbReference>
<evidence type="ECO:0000256" key="1">
    <source>
        <dbReference type="ARBA" id="ARBA00001966"/>
    </source>
</evidence>
<keyword evidence="9" id="KW-1185">Reference proteome</keyword>
<protein>
    <submittedName>
        <fullName evidence="8">Glycosyltransferase</fullName>
        <ecNumber evidence="8">2.4.-.-</ecNumber>
    </submittedName>
</protein>
<dbReference type="EMBL" id="CP114040">
    <property type="protein sequence ID" value="WAS91387.1"/>
    <property type="molecule type" value="Genomic_DNA"/>
</dbReference>
<evidence type="ECO:0000259" key="7">
    <source>
        <dbReference type="PROSITE" id="PS51918"/>
    </source>
</evidence>
<dbReference type="InterPro" id="IPR034391">
    <property type="entry name" value="AdoMet-like_SPASM_containing"/>
</dbReference>
<feature type="domain" description="Radical SAM core" evidence="7">
    <location>
        <begin position="441"/>
        <end position="678"/>
    </location>
</feature>